<evidence type="ECO:0000313" key="5">
    <source>
        <dbReference type="EMBL" id="AQW88337.1"/>
    </source>
</evidence>
<dbReference type="InterPro" id="IPR029479">
    <property type="entry name" value="Nitroreductase"/>
</dbReference>
<evidence type="ECO:0000256" key="2">
    <source>
        <dbReference type="ARBA" id="ARBA00022857"/>
    </source>
</evidence>
<dbReference type="Gene3D" id="3.40.109.10">
    <property type="entry name" value="NADH Oxidase"/>
    <property type="match status" value="1"/>
</dbReference>
<dbReference type="PANTHER" id="PTHR43673:SF10">
    <property type="entry name" value="NADH DEHYDROGENASE_NAD(P)H NITROREDUCTASE XCC3605-RELATED"/>
    <property type="match status" value="1"/>
</dbReference>
<dbReference type="GO" id="GO:0016491">
    <property type="term" value="F:oxidoreductase activity"/>
    <property type="evidence" value="ECO:0007669"/>
    <property type="project" value="UniProtKB-KW"/>
</dbReference>
<evidence type="ECO:0000256" key="3">
    <source>
        <dbReference type="ARBA" id="ARBA00023002"/>
    </source>
</evidence>
<name>A0A1S6UA57_9BACT</name>
<organism evidence="5 6">
    <name type="scientific">Campylobacter pinnipediorum subsp. caledonicus</name>
    <dbReference type="NCBI Taxonomy" id="1874362"/>
    <lineage>
        <taxon>Bacteria</taxon>
        <taxon>Pseudomonadati</taxon>
        <taxon>Campylobacterota</taxon>
        <taxon>Epsilonproteobacteria</taxon>
        <taxon>Campylobacterales</taxon>
        <taxon>Campylobacteraceae</taxon>
        <taxon>Campylobacter</taxon>
    </lineage>
</organism>
<dbReference type="Pfam" id="PF00881">
    <property type="entry name" value="Nitroreductase"/>
    <property type="match status" value="1"/>
</dbReference>
<keyword evidence="3" id="KW-0560">Oxidoreductase</keyword>
<dbReference type="KEGG" id="cpin:CPIN18020_1505"/>
<dbReference type="CDD" id="cd02149">
    <property type="entry name" value="NfsB-like"/>
    <property type="match status" value="1"/>
</dbReference>
<dbReference type="RefSeq" id="WP_078423846.1">
    <property type="nucleotide sequence ID" value="NZ_CP017018.1"/>
</dbReference>
<evidence type="ECO:0000259" key="4">
    <source>
        <dbReference type="Pfam" id="PF00881"/>
    </source>
</evidence>
<sequence length="210" mass="24488">MQDYLDILKFRHATKIFDENKKVSDDDVNYILEAGRLSPSSMGFEPWDFLVVENKELRKKIQEKSYNQQQVTTSSHLILILSKLSELKSDGDYVKQVVGMRPDKNEEEKAKRVEFYRNFLKNSFKDEEELLYTWAHAQAMFAVTNMMNAAAFKGIDSCPMEGFDRLAVGEILGLDPRKHRIAIMLPVGYRLNEQPVKYRRDIKSLVSWIK</sequence>
<keyword evidence="6" id="KW-1185">Reference proteome</keyword>
<reference evidence="6" key="1">
    <citation type="submission" date="2016-09" db="EMBL/GenBank/DDBJ databases">
        <title>Comparative genomics of the Campylobacter concisus group.</title>
        <authorList>
            <person name="Miller W.G."/>
            <person name="Yee E."/>
            <person name="Chapman M.H."/>
            <person name="Huynh S."/>
            <person name="Bono J.L."/>
            <person name="On S.L.W."/>
            <person name="StLeger J."/>
            <person name="Foster G."/>
            <person name="Parker C.T."/>
        </authorList>
    </citation>
    <scope>NUCLEOTIDE SEQUENCE [LARGE SCALE GENOMIC DNA]</scope>
    <source>
        <strain evidence="6">RM18021</strain>
    </source>
</reference>
<dbReference type="Proteomes" id="UP000190868">
    <property type="component" value="Chromosome"/>
</dbReference>
<feature type="domain" description="Nitroreductase" evidence="4">
    <location>
        <begin position="9"/>
        <end position="189"/>
    </location>
</feature>
<dbReference type="InterPro" id="IPR033878">
    <property type="entry name" value="NfsB-like"/>
</dbReference>
<dbReference type="AlphaFoldDB" id="A0A1S6UA57"/>
<dbReference type="PANTHER" id="PTHR43673">
    <property type="entry name" value="NAD(P)H NITROREDUCTASE YDGI-RELATED"/>
    <property type="match status" value="1"/>
</dbReference>
<accession>A0A1S6UA57</accession>
<gene>
    <name evidence="5" type="ORF">CPIN18021_1553</name>
</gene>
<evidence type="ECO:0000256" key="1">
    <source>
        <dbReference type="ARBA" id="ARBA00007118"/>
    </source>
</evidence>
<dbReference type="EMBL" id="CP017258">
    <property type="protein sequence ID" value="AQW88337.1"/>
    <property type="molecule type" value="Genomic_DNA"/>
</dbReference>
<dbReference type="SUPFAM" id="SSF55469">
    <property type="entry name" value="FMN-dependent nitroreductase-like"/>
    <property type="match status" value="1"/>
</dbReference>
<dbReference type="GeneID" id="56567146"/>
<evidence type="ECO:0000313" key="6">
    <source>
        <dbReference type="Proteomes" id="UP000190868"/>
    </source>
</evidence>
<protein>
    <submittedName>
        <fullName evidence="5">Nitroreductase</fullName>
    </submittedName>
</protein>
<proteinExistence type="inferred from homology"/>
<dbReference type="InterPro" id="IPR000415">
    <property type="entry name" value="Nitroreductase-like"/>
</dbReference>
<keyword evidence="2" id="KW-0521">NADP</keyword>
<comment type="similarity">
    <text evidence="1">Belongs to the nitroreductase family.</text>
</comment>